<name>A0A1D8N7A7_YARLL</name>
<protein>
    <submittedName>
        <fullName evidence="2">Uncharacterized protein</fullName>
    </submittedName>
</protein>
<evidence type="ECO:0000313" key="2">
    <source>
        <dbReference type="EMBL" id="AOW01491.1"/>
    </source>
</evidence>
<dbReference type="KEGG" id="yli:2907449"/>
<accession>A0A1D8N7A7</accession>
<dbReference type="VEuPathDB" id="FungiDB:YALI1_B13641g"/>
<evidence type="ECO:0000256" key="1">
    <source>
        <dbReference type="SAM" id="SignalP"/>
    </source>
</evidence>
<evidence type="ECO:0000313" key="3">
    <source>
        <dbReference type="Proteomes" id="UP000182444"/>
    </source>
</evidence>
<dbReference type="EMBL" id="CP017554">
    <property type="protein sequence ID" value="AOW01491.1"/>
    <property type="molecule type" value="Genomic_DNA"/>
</dbReference>
<dbReference type="RefSeq" id="XP_500705.3">
    <property type="nucleotide sequence ID" value="XM_500705.3"/>
</dbReference>
<sequence>MLFTNLVLAALAVAAPVAQTADSTADISKQPKYKYPESDFYFNLISDDGQVTVNSSGLTLGYTGKDTSASGNEFNIDDDGFLNYNNKEYVYSGHIAFDHTNKAVLVPGKGNPDNKSDSSPFSVNDAFGKNLLAFDSYPVAWGCPGFNGTYDIYRYGCGSNCPKNEKGDDKGIAKPLFVNELPGYSYRRPFALESQDMLQLAVVDDGIEAQHGNFSKWNLAYNGQLVELGSSRFVKVDDQGKFTLTAPNDIGAASTGFMKVGDKLMYNTNDGFHLETIGDQLYSVYADGDDHLKIVEILRH</sequence>
<keyword evidence="1" id="KW-0732">Signal</keyword>
<dbReference type="AlphaFoldDB" id="A0A1D8N7A7"/>
<organism evidence="2 3">
    <name type="scientific">Yarrowia lipolytica</name>
    <name type="common">Candida lipolytica</name>
    <dbReference type="NCBI Taxonomy" id="4952"/>
    <lineage>
        <taxon>Eukaryota</taxon>
        <taxon>Fungi</taxon>
        <taxon>Dikarya</taxon>
        <taxon>Ascomycota</taxon>
        <taxon>Saccharomycotina</taxon>
        <taxon>Dipodascomycetes</taxon>
        <taxon>Dipodascales</taxon>
        <taxon>Dipodascales incertae sedis</taxon>
        <taxon>Yarrowia</taxon>
    </lineage>
</organism>
<dbReference type="VEuPathDB" id="FungiDB:YALI0_B10109g"/>
<dbReference type="Proteomes" id="UP000182444">
    <property type="component" value="Chromosome 1B"/>
</dbReference>
<feature type="chain" id="PRO_5030026655" evidence="1">
    <location>
        <begin position="21"/>
        <end position="300"/>
    </location>
</feature>
<dbReference type="GeneID" id="2907449"/>
<feature type="signal peptide" evidence="1">
    <location>
        <begin position="1"/>
        <end position="20"/>
    </location>
</feature>
<gene>
    <name evidence="2" type="ORF">YALI1_B13641g</name>
</gene>
<proteinExistence type="predicted"/>
<reference evidence="2 3" key="1">
    <citation type="journal article" date="2016" name="PLoS ONE">
        <title>Sequence Assembly of Yarrowia lipolytica Strain W29/CLIB89 Shows Transposable Element Diversity.</title>
        <authorList>
            <person name="Magnan C."/>
            <person name="Yu J."/>
            <person name="Chang I."/>
            <person name="Jahn E."/>
            <person name="Kanomata Y."/>
            <person name="Wu J."/>
            <person name="Zeller M."/>
            <person name="Oakes M."/>
            <person name="Baldi P."/>
            <person name="Sandmeyer S."/>
        </authorList>
    </citation>
    <scope>NUCLEOTIDE SEQUENCE [LARGE SCALE GENOMIC DNA]</scope>
    <source>
        <strain evidence="3">CLIB89(W29)</strain>
    </source>
</reference>